<evidence type="ECO:0000256" key="1">
    <source>
        <dbReference type="SAM" id="MobiDB-lite"/>
    </source>
</evidence>
<proteinExistence type="predicted"/>
<feature type="compositionally biased region" description="Basic and acidic residues" evidence="1">
    <location>
        <begin position="26"/>
        <end position="36"/>
    </location>
</feature>
<dbReference type="AlphaFoldDB" id="A0A0K2URN5"/>
<feature type="region of interest" description="Disordered" evidence="1">
    <location>
        <begin position="24"/>
        <end position="43"/>
    </location>
</feature>
<dbReference type="EMBL" id="HACA01023025">
    <property type="protein sequence ID" value="CDW40386.1"/>
    <property type="molecule type" value="Transcribed_RNA"/>
</dbReference>
<organism evidence="2">
    <name type="scientific">Lepeophtheirus salmonis</name>
    <name type="common">Salmon louse</name>
    <name type="synonym">Caligus salmonis</name>
    <dbReference type="NCBI Taxonomy" id="72036"/>
    <lineage>
        <taxon>Eukaryota</taxon>
        <taxon>Metazoa</taxon>
        <taxon>Ecdysozoa</taxon>
        <taxon>Arthropoda</taxon>
        <taxon>Crustacea</taxon>
        <taxon>Multicrustacea</taxon>
        <taxon>Hexanauplia</taxon>
        <taxon>Copepoda</taxon>
        <taxon>Siphonostomatoida</taxon>
        <taxon>Caligidae</taxon>
        <taxon>Lepeophtheirus</taxon>
    </lineage>
</organism>
<evidence type="ECO:0000313" key="2">
    <source>
        <dbReference type="EMBL" id="CDW40386.1"/>
    </source>
</evidence>
<accession>A0A0K2URN5</accession>
<name>A0A0K2URN5_LEPSM</name>
<reference evidence="2" key="1">
    <citation type="submission" date="2014-05" db="EMBL/GenBank/DDBJ databases">
        <authorList>
            <person name="Chronopoulou M."/>
        </authorList>
    </citation>
    <scope>NUCLEOTIDE SEQUENCE</scope>
    <source>
        <tissue evidence="2">Whole organism</tissue>
    </source>
</reference>
<sequence length="43" mass="5124">MFESEPKHEDHQKNTKIIKKRVIKKKPSEFGPKEETFLNEPSL</sequence>
<protein>
    <submittedName>
        <fullName evidence="2">Uncharacterized protein</fullName>
    </submittedName>
</protein>
<feature type="non-terminal residue" evidence="2">
    <location>
        <position position="43"/>
    </location>
</feature>